<dbReference type="PANTHER" id="PTHR12317:SF0">
    <property type="entry name" value="ACYLTRANSFERASE"/>
    <property type="match status" value="1"/>
</dbReference>
<evidence type="ECO:0000256" key="9">
    <source>
        <dbReference type="ARBA" id="ARBA00022824"/>
    </source>
</evidence>
<dbReference type="EMBL" id="BEGY01000029">
    <property type="protein sequence ID" value="GAX78020.1"/>
    <property type="molecule type" value="Genomic_DNA"/>
</dbReference>
<evidence type="ECO:0000256" key="11">
    <source>
        <dbReference type="ARBA" id="ARBA00023098"/>
    </source>
</evidence>
<evidence type="ECO:0000256" key="6">
    <source>
        <dbReference type="ARBA" id="ARBA00022679"/>
    </source>
</evidence>
<comment type="subcellular location">
    <subcellularLocation>
        <location evidence="1 14">Endoplasmic reticulum membrane</location>
        <topology evidence="1 14">Multi-pass membrane protein</topology>
    </subcellularLocation>
</comment>
<feature type="transmembrane region" description="Helical" evidence="14">
    <location>
        <begin position="44"/>
        <end position="62"/>
    </location>
</feature>
<accession>A0A250X5I5</accession>
<comment type="caution">
    <text evidence="15">The sequence shown here is derived from an EMBL/GenBank/DDBJ whole genome shotgun (WGS) entry which is preliminary data.</text>
</comment>
<evidence type="ECO:0000256" key="5">
    <source>
        <dbReference type="ARBA" id="ARBA00022516"/>
    </source>
</evidence>
<keyword evidence="5" id="KW-0444">Lipid biosynthesis</keyword>
<dbReference type="Proteomes" id="UP000232323">
    <property type="component" value="Unassembled WGS sequence"/>
</dbReference>
<dbReference type="Pfam" id="PF03982">
    <property type="entry name" value="DAGAT"/>
    <property type="match status" value="1"/>
</dbReference>
<evidence type="ECO:0000313" key="15">
    <source>
        <dbReference type="EMBL" id="GAX78020.1"/>
    </source>
</evidence>
<feature type="transmembrane region" description="Helical" evidence="14">
    <location>
        <begin position="256"/>
        <end position="276"/>
    </location>
</feature>
<keyword evidence="13" id="KW-0012">Acyltransferase</keyword>
<keyword evidence="16" id="KW-1185">Reference proteome</keyword>
<dbReference type="GO" id="GO:0019432">
    <property type="term" value="P:triglyceride biosynthetic process"/>
    <property type="evidence" value="ECO:0007669"/>
    <property type="project" value="TreeGrafter"/>
</dbReference>
<sequence>MDGGCAKKMHGSDKELIRQRLVVLFFCWSVMGIIWSWLTILIVVRIHVAVAAVLVIYLSYAWTIGFKEAETFGDDPVIRRWKIWNNMKDYFTAKLHKTVDLDPKKNYIFAMSPHGITACSAWINFATEATGFSELFPGIQLRCLTLDANFLAPVIREYCLMCGLRSAGRRSIRTILSSGFGNSVFLVPGGAAEALLAAPGTCDVLLAKRKGFVKMAIETGSSLVPVVAFGENDTFDTFIPDQGSVSDKVMKMLKKFLGFATPIFWGVGITSGWGLLPKGVPLNTVVGEPIAVPLYQGQGSSDERMIALVDEVHGKFLAATQKLWDEYKDKFASDRRRELRFVTK</sequence>
<dbReference type="OrthoDB" id="264532at2759"/>
<keyword evidence="11" id="KW-0443">Lipid metabolism</keyword>
<evidence type="ECO:0000256" key="2">
    <source>
        <dbReference type="ARBA" id="ARBA00004771"/>
    </source>
</evidence>
<evidence type="ECO:0000256" key="12">
    <source>
        <dbReference type="ARBA" id="ARBA00023136"/>
    </source>
</evidence>
<keyword evidence="9 14" id="KW-0256">Endoplasmic reticulum</keyword>
<comment type="pathway">
    <text evidence="2">Glycerolipid metabolism; triacylglycerol biosynthesis.</text>
</comment>
<dbReference type="InterPro" id="IPR007130">
    <property type="entry name" value="DAGAT"/>
</dbReference>
<evidence type="ECO:0000256" key="14">
    <source>
        <dbReference type="RuleBase" id="RU367023"/>
    </source>
</evidence>
<dbReference type="AlphaFoldDB" id="A0A250X5I5"/>
<evidence type="ECO:0000313" key="16">
    <source>
        <dbReference type="Proteomes" id="UP000232323"/>
    </source>
</evidence>
<dbReference type="GO" id="GO:0005789">
    <property type="term" value="C:endoplasmic reticulum membrane"/>
    <property type="evidence" value="ECO:0007669"/>
    <property type="project" value="UniProtKB-SubCell"/>
</dbReference>
<name>A0A250X5I5_9CHLO</name>
<comment type="pathway">
    <text evidence="3">Lipid metabolism.</text>
</comment>
<gene>
    <name evidence="15" type="ORF">CEUSTIGMA_g5462.t1</name>
</gene>
<comment type="similarity">
    <text evidence="4 14">Belongs to the diacylglycerol acyltransferase family.</text>
</comment>
<keyword evidence="10 14" id="KW-1133">Transmembrane helix</keyword>
<proteinExistence type="inferred from homology"/>
<evidence type="ECO:0000256" key="13">
    <source>
        <dbReference type="ARBA" id="ARBA00023315"/>
    </source>
</evidence>
<evidence type="ECO:0000256" key="8">
    <source>
        <dbReference type="ARBA" id="ARBA00022798"/>
    </source>
</evidence>
<keyword evidence="7 14" id="KW-0812">Transmembrane</keyword>
<feature type="transmembrane region" description="Helical" evidence="14">
    <location>
        <begin position="21"/>
        <end position="38"/>
    </location>
</feature>
<dbReference type="GO" id="GO:0006071">
    <property type="term" value="P:glycerol metabolic process"/>
    <property type="evidence" value="ECO:0007669"/>
    <property type="project" value="UniProtKB-KW"/>
</dbReference>
<keyword evidence="12 14" id="KW-0472">Membrane</keyword>
<evidence type="ECO:0000256" key="1">
    <source>
        <dbReference type="ARBA" id="ARBA00004477"/>
    </source>
</evidence>
<evidence type="ECO:0000256" key="4">
    <source>
        <dbReference type="ARBA" id="ARBA00005420"/>
    </source>
</evidence>
<evidence type="ECO:0000256" key="7">
    <source>
        <dbReference type="ARBA" id="ARBA00022692"/>
    </source>
</evidence>
<evidence type="ECO:0000256" key="10">
    <source>
        <dbReference type="ARBA" id="ARBA00022989"/>
    </source>
</evidence>
<organism evidence="15 16">
    <name type="scientific">Chlamydomonas eustigma</name>
    <dbReference type="NCBI Taxonomy" id="1157962"/>
    <lineage>
        <taxon>Eukaryota</taxon>
        <taxon>Viridiplantae</taxon>
        <taxon>Chlorophyta</taxon>
        <taxon>core chlorophytes</taxon>
        <taxon>Chlorophyceae</taxon>
        <taxon>CS clade</taxon>
        <taxon>Chlamydomonadales</taxon>
        <taxon>Chlamydomonadaceae</taxon>
        <taxon>Chlamydomonas</taxon>
    </lineage>
</organism>
<dbReference type="CDD" id="cd07987">
    <property type="entry name" value="LPLAT_MGAT-like"/>
    <property type="match status" value="1"/>
</dbReference>
<dbReference type="GO" id="GO:0004144">
    <property type="term" value="F:diacylglycerol O-acyltransferase activity"/>
    <property type="evidence" value="ECO:0007669"/>
    <property type="project" value="TreeGrafter"/>
</dbReference>
<dbReference type="STRING" id="1157962.A0A250X5I5"/>
<dbReference type="EC" id="2.3.1.-" evidence="14"/>
<keyword evidence="8" id="KW-0319">Glycerol metabolism</keyword>
<reference evidence="15 16" key="1">
    <citation type="submission" date="2017-08" db="EMBL/GenBank/DDBJ databases">
        <title>Acidophilic green algal genome provides insights into adaptation to an acidic environment.</title>
        <authorList>
            <person name="Hirooka S."/>
            <person name="Hirose Y."/>
            <person name="Kanesaki Y."/>
            <person name="Higuchi S."/>
            <person name="Fujiwara T."/>
            <person name="Onuma R."/>
            <person name="Era A."/>
            <person name="Ohbayashi R."/>
            <person name="Uzuka A."/>
            <person name="Nozaki H."/>
            <person name="Yoshikawa H."/>
            <person name="Miyagishima S.Y."/>
        </authorList>
    </citation>
    <scope>NUCLEOTIDE SEQUENCE [LARGE SCALE GENOMIC DNA]</scope>
    <source>
        <strain evidence="15 16">NIES-2499</strain>
    </source>
</reference>
<protein>
    <recommendedName>
        <fullName evidence="14">Acyltransferase</fullName>
        <ecNumber evidence="14">2.3.1.-</ecNumber>
    </recommendedName>
</protein>
<keyword evidence="6 14" id="KW-0808">Transferase</keyword>
<dbReference type="PANTHER" id="PTHR12317">
    <property type="entry name" value="DIACYLGLYCEROL O-ACYLTRANSFERASE"/>
    <property type="match status" value="1"/>
</dbReference>
<evidence type="ECO:0000256" key="3">
    <source>
        <dbReference type="ARBA" id="ARBA00005189"/>
    </source>
</evidence>